<proteinExistence type="predicted"/>
<evidence type="ECO:0000259" key="2">
    <source>
        <dbReference type="Pfam" id="PF15607"/>
    </source>
</evidence>
<evidence type="ECO:0000313" key="4">
    <source>
        <dbReference type="Proteomes" id="UP001158644"/>
    </source>
</evidence>
<protein>
    <submittedName>
        <fullName evidence="3">Polymorphic toxin type 44 domain-containing protein</fullName>
    </submittedName>
</protein>
<dbReference type="InterPro" id="IPR028946">
    <property type="entry name" value="Ntox44"/>
</dbReference>
<name>A0ABD4YRN4_9BURK</name>
<dbReference type="EMBL" id="JAOBZK010000005">
    <property type="protein sequence ID" value="MDH1177594.1"/>
    <property type="molecule type" value="Genomic_DNA"/>
</dbReference>
<dbReference type="AlphaFoldDB" id="A0ABD4YRN4"/>
<reference evidence="3 4" key="1">
    <citation type="submission" date="2022-09" db="EMBL/GenBank/DDBJ databases">
        <title>Intensive care unit water sources are persistently colonized with multi-drug resistant bacteria and are the site of extensive horizontal gene transfer of antibiotic resistance genes.</title>
        <authorList>
            <person name="Diorio-Toth L."/>
        </authorList>
    </citation>
    <scope>NUCLEOTIDE SEQUENCE [LARGE SCALE GENOMIC DNA]</scope>
    <source>
        <strain evidence="3 4">GD03967</strain>
    </source>
</reference>
<dbReference type="Pfam" id="PF15607">
    <property type="entry name" value="Ntox44"/>
    <property type="match status" value="1"/>
</dbReference>
<dbReference type="CDD" id="cd14744">
    <property type="entry name" value="PAAR_CT_2"/>
    <property type="match status" value="1"/>
</dbReference>
<dbReference type="Proteomes" id="UP001158644">
    <property type="component" value="Unassembled WGS sequence"/>
</dbReference>
<feature type="compositionally biased region" description="Basic and acidic residues" evidence="1">
    <location>
        <begin position="119"/>
        <end position="128"/>
    </location>
</feature>
<dbReference type="InterPro" id="IPR008727">
    <property type="entry name" value="PAAR_motif"/>
</dbReference>
<dbReference type="Pfam" id="PF05488">
    <property type="entry name" value="PAAR_motif"/>
    <property type="match status" value="1"/>
</dbReference>
<gene>
    <name evidence="3" type="ORF">N5C72_05890</name>
</gene>
<sequence>MNGRPIVRVGDKTTHGGAVTEGFSSYDVLGRAAAGMGHMVTCPRCEGVFPIAEGVATFAIDDSFVAVDGMKASCGASLIASQTFAVVYLDPGGIVSTSVDRSASTESSLTDQALSGHRLSNEHQRTGCDHPDTAIQLAEYIVREMKTNPFSIRGRQIHDANHYDIRAYYKELENAPWYLRLSARKTYIERKVEQQLSAYMLFADIIGPSRPWDHKSILRRMLGSRLNKGWQKYGSFDYYYDIWSNIHYGYVGVALGFDSAELINSAGIAQALLDTYNALKETRWPTMQNHPENGPWPASADDVPDHISIKLGCNLYDRAKPHELTTATLLQFIEAVPLPWGNVEHHAKEIHNCDRKGT</sequence>
<evidence type="ECO:0000256" key="1">
    <source>
        <dbReference type="SAM" id="MobiDB-lite"/>
    </source>
</evidence>
<dbReference type="RefSeq" id="WP_279989899.1">
    <property type="nucleotide sequence ID" value="NZ_JAOBZK010000005.1"/>
</dbReference>
<organism evidence="3 4">
    <name type="scientific">Achromobacter mucicolens</name>
    <dbReference type="NCBI Taxonomy" id="1389922"/>
    <lineage>
        <taxon>Bacteria</taxon>
        <taxon>Pseudomonadati</taxon>
        <taxon>Pseudomonadota</taxon>
        <taxon>Betaproteobacteria</taxon>
        <taxon>Burkholderiales</taxon>
        <taxon>Alcaligenaceae</taxon>
        <taxon>Achromobacter</taxon>
    </lineage>
</organism>
<comment type="caution">
    <text evidence="3">The sequence shown here is derived from an EMBL/GenBank/DDBJ whole genome shotgun (WGS) entry which is preliminary data.</text>
</comment>
<dbReference type="Gene3D" id="2.60.200.60">
    <property type="match status" value="1"/>
</dbReference>
<feature type="domain" description="Bacterial toxin 44" evidence="2">
    <location>
        <begin position="205"/>
        <end position="317"/>
    </location>
</feature>
<evidence type="ECO:0000313" key="3">
    <source>
        <dbReference type="EMBL" id="MDH1177594.1"/>
    </source>
</evidence>
<feature type="region of interest" description="Disordered" evidence="1">
    <location>
        <begin position="106"/>
        <end position="128"/>
    </location>
</feature>
<accession>A0ABD4YRN4</accession>